<feature type="domain" description="CinA C-terminal" evidence="1">
    <location>
        <begin position="10"/>
        <end position="159"/>
    </location>
</feature>
<comment type="caution">
    <text evidence="2">The sequence shown here is derived from an EMBL/GenBank/DDBJ whole genome shotgun (WGS) entry which is preliminary data.</text>
</comment>
<dbReference type="InterPro" id="IPR008136">
    <property type="entry name" value="CinA_C"/>
</dbReference>
<dbReference type="Proteomes" id="UP000708298">
    <property type="component" value="Unassembled WGS sequence"/>
</dbReference>
<reference evidence="2" key="2">
    <citation type="submission" date="2021-01" db="EMBL/GenBank/DDBJ databases">
        <authorList>
            <person name="Mieszkin S."/>
            <person name="Pouder E."/>
            <person name="Alain K."/>
        </authorList>
    </citation>
    <scope>NUCLEOTIDE SEQUENCE</scope>
    <source>
        <strain evidence="2">HW T2.11</strain>
    </source>
</reference>
<dbReference type="SUPFAM" id="SSF142433">
    <property type="entry name" value="CinA-like"/>
    <property type="match status" value="1"/>
</dbReference>
<sequence>MFPHDLLAEAETLLAEARARGWHIATAESCTGGLIAGLLTAIVGSSDVVDGGAVTYSNAAKTRMLGVPAEMIAAHGAVSEPVARAMAEGAQKTAGTELAIAVTGVAGPGGGTPEKPVGLVWFGLASPVGVVADHRIFPGDRTAVRMATVRHAISLLRAALDTGRRFA</sequence>
<evidence type="ECO:0000259" key="1">
    <source>
        <dbReference type="Pfam" id="PF02464"/>
    </source>
</evidence>
<dbReference type="EMBL" id="JAESVB010000001">
    <property type="protein sequence ID" value="MCB8873764.1"/>
    <property type="molecule type" value="Genomic_DNA"/>
</dbReference>
<dbReference type="RefSeq" id="WP_227319446.1">
    <property type="nucleotide sequence ID" value="NZ_JAESVB010000001.1"/>
</dbReference>
<proteinExistence type="predicted"/>
<protein>
    <submittedName>
        <fullName evidence="2">CinA family protein</fullName>
    </submittedName>
</protein>
<organism evidence="2 3">
    <name type="scientific">Acidisoma silvae</name>
    <dbReference type="NCBI Taxonomy" id="2802396"/>
    <lineage>
        <taxon>Bacteria</taxon>
        <taxon>Pseudomonadati</taxon>
        <taxon>Pseudomonadota</taxon>
        <taxon>Alphaproteobacteria</taxon>
        <taxon>Acetobacterales</taxon>
        <taxon>Acidocellaceae</taxon>
        <taxon>Acidisoma</taxon>
    </lineage>
</organism>
<dbReference type="Pfam" id="PF02464">
    <property type="entry name" value="CinA"/>
    <property type="match status" value="1"/>
</dbReference>
<dbReference type="NCBIfam" id="TIGR00199">
    <property type="entry name" value="PncC_domain"/>
    <property type="match status" value="1"/>
</dbReference>
<dbReference type="InterPro" id="IPR036653">
    <property type="entry name" value="CinA-like_C"/>
</dbReference>
<evidence type="ECO:0000313" key="3">
    <source>
        <dbReference type="Proteomes" id="UP000708298"/>
    </source>
</evidence>
<evidence type="ECO:0000313" key="2">
    <source>
        <dbReference type="EMBL" id="MCB8873764.1"/>
    </source>
</evidence>
<keyword evidence="3" id="KW-1185">Reference proteome</keyword>
<dbReference type="AlphaFoldDB" id="A0A964DXC7"/>
<name>A0A964DXC7_9PROT</name>
<dbReference type="Gene3D" id="3.90.950.20">
    <property type="entry name" value="CinA-like"/>
    <property type="match status" value="1"/>
</dbReference>
<reference evidence="2" key="1">
    <citation type="journal article" date="2021" name="Microorganisms">
        <title>Acidisoma silvae sp. nov. and Acidisomacellulosilytica sp. nov., Two Acidophilic Bacteria Isolated from Decaying Wood, Hydrolyzing Cellulose and Producing Poly-3-hydroxybutyrate.</title>
        <authorList>
            <person name="Mieszkin S."/>
            <person name="Pouder E."/>
            <person name="Uroz S."/>
            <person name="Simon-Colin C."/>
            <person name="Alain K."/>
        </authorList>
    </citation>
    <scope>NUCLEOTIDE SEQUENCE</scope>
    <source>
        <strain evidence="2">HW T2.11</strain>
    </source>
</reference>
<gene>
    <name evidence="2" type="ORF">ASILVAE211_01125</name>
</gene>
<accession>A0A964DXC7</accession>